<dbReference type="Gene3D" id="1.10.20.10">
    <property type="entry name" value="Histone, subunit A"/>
    <property type="match status" value="1"/>
</dbReference>
<dbReference type="FunFam" id="1.10.20.10:FF:000043">
    <property type="entry name" value="Histone H2B"/>
    <property type="match status" value="1"/>
</dbReference>
<protein>
    <submittedName>
        <fullName evidence="6">Histone domain-containing protein</fullName>
    </submittedName>
</protein>
<dbReference type="Proteomes" id="UP000276776">
    <property type="component" value="Unassembled WGS sequence"/>
</dbReference>
<evidence type="ECO:0000256" key="2">
    <source>
        <dbReference type="SAM" id="MobiDB-lite"/>
    </source>
</evidence>
<accession>A0A0N5CQ29</accession>
<feature type="compositionally biased region" description="Polar residues" evidence="2">
    <location>
        <begin position="1"/>
        <end position="16"/>
    </location>
</feature>
<comment type="similarity">
    <text evidence="1">Belongs to the histone H2B family.</text>
</comment>
<reference evidence="6" key="1">
    <citation type="submission" date="2017-02" db="UniProtKB">
        <authorList>
            <consortium name="WormBaseParasite"/>
        </authorList>
    </citation>
    <scope>IDENTIFICATION</scope>
</reference>
<dbReference type="PRINTS" id="PR00621">
    <property type="entry name" value="HISTONEH2B"/>
</dbReference>
<dbReference type="GO" id="GO:0046982">
    <property type="term" value="F:protein heterodimerization activity"/>
    <property type="evidence" value="ECO:0007669"/>
    <property type="project" value="InterPro"/>
</dbReference>
<dbReference type="OrthoDB" id="5807605at2759"/>
<feature type="compositionally biased region" description="Basic and acidic residues" evidence="2">
    <location>
        <begin position="19"/>
        <end position="33"/>
    </location>
</feature>
<sequence length="145" mass="16285">MTPSKANNEGSENSLSKTKKTEDSPSTVKEDPSSKPSKKTKSRHRRHNLDSFSVYLYRVLQEIHPDIGISSKAMNVMNSFVNDLFDRISREASKLLRYNNTRTITARDIQTAVRLLLPDGLGRHAVSEGMKAIAKYSGSKMKDTK</sequence>
<dbReference type="CDD" id="cd22910">
    <property type="entry name" value="HFD_H2B"/>
    <property type="match status" value="1"/>
</dbReference>
<organism evidence="6">
    <name type="scientific">Thelazia callipaeda</name>
    <name type="common">Oriental eyeworm</name>
    <name type="synonym">Parasitic nematode</name>
    <dbReference type="NCBI Taxonomy" id="103827"/>
    <lineage>
        <taxon>Eukaryota</taxon>
        <taxon>Metazoa</taxon>
        <taxon>Ecdysozoa</taxon>
        <taxon>Nematoda</taxon>
        <taxon>Chromadorea</taxon>
        <taxon>Rhabditida</taxon>
        <taxon>Spirurina</taxon>
        <taxon>Spiruromorpha</taxon>
        <taxon>Thelazioidea</taxon>
        <taxon>Thelaziidae</taxon>
        <taxon>Thelazia</taxon>
    </lineage>
</organism>
<dbReference type="AlphaFoldDB" id="A0A0N5CQ29"/>
<feature type="compositionally biased region" description="Basic residues" evidence="2">
    <location>
        <begin position="36"/>
        <end position="46"/>
    </location>
</feature>
<keyword evidence="5" id="KW-1185">Reference proteome</keyword>
<dbReference type="Pfam" id="PF00125">
    <property type="entry name" value="Histone"/>
    <property type="match status" value="1"/>
</dbReference>
<dbReference type="GO" id="GO:0030527">
    <property type="term" value="F:structural constituent of chromatin"/>
    <property type="evidence" value="ECO:0007669"/>
    <property type="project" value="InterPro"/>
</dbReference>
<evidence type="ECO:0000259" key="3">
    <source>
        <dbReference type="Pfam" id="PF00125"/>
    </source>
</evidence>
<dbReference type="GO" id="GO:0005634">
    <property type="term" value="C:nucleus"/>
    <property type="evidence" value="ECO:0007669"/>
    <property type="project" value="UniProtKB-ARBA"/>
</dbReference>
<feature type="region of interest" description="Disordered" evidence="2">
    <location>
        <begin position="1"/>
        <end position="46"/>
    </location>
</feature>
<dbReference type="GO" id="GO:0000786">
    <property type="term" value="C:nucleosome"/>
    <property type="evidence" value="ECO:0007669"/>
    <property type="project" value="InterPro"/>
</dbReference>
<name>A0A0N5CQ29_THECL</name>
<evidence type="ECO:0000313" key="4">
    <source>
        <dbReference type="EMBL" id="VDM98226.1"/>
    </source>
</evidence>
<feature type="domain" description="Core Histone H2A/H2B/H3" evidence="3">
    <location>
        <begin position="34"/>
        <end position="115"/>
    </location>
</feature>
<dbReference type="PANTHER" id="PTHR23428">
    <property type="entry name" value="HISTONE H2B"/>
    <property type="match status" value="1"/>
</dbReference>
<dbReference type="OMA" id="ANTHEDF"/>
<evidence type="ECO:0000313" key="6">
    <source>
        <dbReference type="WBParaSite" id="TCLT_0000232901-mRNA-1"/>
    </source>
</evidence>
<gene>
    <name evidence="4" type="ORF">TCLT_LOCUS2330</name>
</gene>
<evidence type="ECO:0000313" key="5">
    <source>
        <dbReference type="Proteomes" id="UP000276776"/>
    </source>
</evidence>
<dbReference type="InterPro" id="IPR000558">
    <property type="entry name" value="Histone_H2B"/>
</dbReference>
<dbReference type="STRING" id="103827.A0A0N5CQ29"/>
<dbReference type="SUPFAM" id="SSF47113">
    <property type="entry name" value="Histone-fold"/>
    <property type="match status" value="1"/>
</dbReference>
<dbReference type="SMART" id="SM00427">
    <property type="entry name" value="H2B"/>
    <property type="match status" value="1"/>
</dbReference>
<reference evidence="4 5" key="2">
    <citation type="submission" date="2018-11" db="EMBL/GenBank/DDBJ databases">
        <authorList>
            <consortium name="Pathogen Informatics"/>
        </authorList>
    </citation>
    <scope>NUCLEOTIDE SEQUENCE [LARGE SCALE GENOMIC DNA]</scope>
</reference>
<dbReference type="InterPro" id="IPR009072">
    <property type="entry name" value="Histone-fold"/>
</dbReference>
<dbReference type="GO" id="GO:0003677">
    <property type="term" value="F:DNA binding"/>
    <property type="evidence" value="ECO:0007669"/>
    <property type="project" value="InterPro"/>
</dbReference>
<evidence type="ECO:0000256" key="1">
    <source>
        <dbReference type="ARBA" id="ARBA00006846"/>
    </source>
</evidence>
<dbReference type="WBParaSite" id="TCLT_0000232901-mRNA-1">
    <property type="protein sequence ID" value="TCLT_0000232901-mRNA-1"/>
    <property type="gene ID" value="TCLT_0000232901"/>
</dbReference>
<proteinExistence type="inferred from homology"/>
<dbReference type="InterPro" id="IPR007125">
    <property type="entry name" value="H2A/H2B/H3"/>
</dbReference>
<dbReference type="EMBL" id="UYYF01000454">
    <property type="protein sequence ID" value="VDM98226.1"/>
    <property type="molecule type" value="Genomic_DNA"/>
</dbReference>